<reference evidence="1" key="1">
    <citation type="submission" date="2020-04" db="EMBL/GenBank/DDBJ databases">
        <authorList>
            <person name="Chiriac C."/>
            <person name="Salcher M."/>
            <person name="Ghai R."/>
            <person name="Kavagutti S V."/>
        </authorList>
    </citation>
    <scope>NUCLEOTIDE SEQUENCE</scope>
</reference>
<protein>
    <submittedName>
        <fullName evidence="1">Uncharacterized protein</fullName>
    </submittedName>
</protein>
<gene>
    <name evidence="1" type="ORF">UFOVP332_12</name>
</gene>
<sequence length="404" mass="42630">MSLVLNVEILGEFKKLTTATQGAQKQLSSLSGTASKISSSIGRAFATIGVGLSFAFIARELKEAGKAAVDDAKSQGILEKALRNVTGASDLQIDSVEKSITKMSLQSAVADDKLRPAFANLLRATGDITKSTGLMNLALDIAAGTGKDVESVSKAISRAVGPDGTTGALERLVPAIKGANDPLGELERLFGGTAEKAANLDPYARLKVAMDEISESIGVILIPVIEGLADWMVEILPLVQNFFAQLTDPTTVMGEKWAGMIAIMQDTGDEFNNLMDILSGGAGAQNMLMDWITSITAGLGQILFFLGRLAQGWQAFFAGDFGKVFDLSASYLKDYEAFVREQNQSLMGGIFTAPTGSTSGAAREGNITININRGNITAQEIADAINRDRKRTGSPSINSGAIRP</sequence>
<proteinExistence type="predicted"/>
<evidence type="ECO:0000313" key="1">
    <source>
        <dbReference type="EMBL" id="CAB4138330.1"/>
    </source>
</evidence>
<accession>A0A6J5LZY4</accession>
<dbReference type="EMBL" id="LR796343">
    <property type="protein sequence ID" value="CAB4138330.1"/>
    <property type="molecule type" value="Genomic_DNA"/>
</dbReference>
<name>A0A6J5LZY4_9CAUD</name>
<organism evidence="1">
    <name type="scientific">uncultured Caudovirales phage</name>
    <dbReference type="NCBI Taxonomy" id="2100421"/>
    <lineage>
        <taxon>Viruses</taxon>
        <taxon>Duplodnaviria</taxon>
        <taxon>Heunggongvirae</taxon>
        <taxon>Uroviricota</taxon>
        <taxon>Caudoviricetes</taxon>
        <taxon>Peduoviridae</taxon>
        <taxon>Maltschvirus</taxon>
        <taxon>Maltschvirus maltsch</taxon>
    </lineage>
</organism>